<dbReference type="Proteomes" id="UP000001947">
    <property type="component" value="Chromosome"/>
</dbReference>
<dbReference type="eggNOG" id="COG1982">
    <property type="taxonomic scope" value="Bacteria"/>
</dbReference>
<dbReference type="Gene3D" id="3.40.50.2300">
    <property type="match status" value="1"/>
</dbReference>
<evidence type="ECO:0000313" key="7">
    <source>
        <dbReference type="EMBL" id="ABD82224.1"/>
    </source>
</evidence>
<dbReference type="STRING" id="203122.Sde_2967"/>
<evidence type="ECO:0000256" key="4">
    <source>
        <dbReference type="ARBA" id="ARBA00023239"/>
    </source>
</evidence>
<sequence>MIGTKDMKFRFPIVVIDEDFRAENISGSSIRDLAEAIGNEGMEVVGFTSYVDLTSFAQQASRASCFIVSIDDDEFGSGSPEEVAVPIEALRSFILAVRKRNTDIPIFLYGETRTAQHIPNDVLRELHGFIHMFEDTPEFVARHIIREAKKYLSSLAPPFFNALMEYASDSSYSWHCPGHSGGVAFLKSPIGQMFHQFFGENMLRADVCNSVDELGQLLDHTGPVAASEQNAARIFNSDHLFFVTNGTSTSNKIVWHSTVAPGDIVVVDRNCHKSILHSIIMTGAIPVFLMPTRNHYGIIGPIPKSEFTMESIREKIEANPFARKAKNKKPRILTITQSTYDGILYNVEQIKEILGSNIDTLHFDEAWLPHATFHDFYKNMHAIGTDRPRSDDTLVFATQSTHKLLAGLSQASQILVQNGNNRKLDTHRFNESYLMHSSTSPQYSIIASCDVAAAMMEAPGGTALVEESLLEALDFRRAMRKVDAEFGDDDWWFQVWGPKDIAEEGIGEREDWVIREDDDWHDFGNIESGFNMLDPIKATIITPGLNLKGDFDEFGIPAAIVSKYLAEHGIIIEKTGLYSFFIMFTIGITKGRWNSMVTELQQFKDDYDQNLPLWRVLPEFVSKHKQYERIGLRDLCTQIHDMYKKYDVAKITTDMYLSKIEPAMTPADAWAKMAHREIERVSIDEIEGRITAMLVTPYPPGIPLMVPGERFNSTIISYLKFARDFNSALPGFETDVHGLVKDTVNGVEGYYIDVVKE</sequence>
<dbReference type="PANTHER" id="PTHR45229:SF3">
    <property type="entry name" value="BIODEGRADATIVE ARGININE DECARBOXYLASE"/>
    <property type="match status" value="1"/>
</dbReference>
<dbReference type="GO" id="GO:0004586">
    <property type="term" value="F:ornithine decarboxylase activity"/>
    <property type="evidence" value="ECO:0007669"/>
    <property type="project" value="UniProtKB-EC"/>
</dbReference>
<dbReference type="SUPFAM" id="SSF55904">
    <property type="entry name" value="Ornithine decarboxylase C-terminal domain"/>
    <property type="match status" value="1"/>
</dbReference>
<dbReference type="GO" id="GO:0006527">
    <property type="term" value="P:L-arginine catabolic process"/>
    <property type="evidence" value="ECO:0007669"/>
    <property type="project" value="TreeGrafter"/>
</dbReference>
<dbReference type="GO" id="GO:0008792">
    <property type="term" value="F:arginine decarboxylase activity"/>
    <property type="evidence" value="ECO:0007669"/>
    <property type="project" value="TreeGrafter"/>
</dbReference>
<dbReference type="HOGENOM" id="CLU_014292_3_0_6"/>
<dbReference type="InterPro" id="IPR008286">
    <property type="entry name" value="Prn/Lys/Arg_de-COase_C"/>
</dbReference>
<dbReference type="Pfam" id="PF01276">
    <property type="entry name" value="OKR_DC_1"/>
    <property type="match status" value="1"/>
</dbReference>
<dbReference type="EC" id="4.1.1.17" evidence="7"/>
<evidence type="ECO:0000259" key="6">
    <source>
        <dbReference type="PROSITE" id="PS00703"/>
    </source>
</evidence>
<dbReference type="Pfam" id="PF03709">
    <property type="entry name" value="OKR_DC_1_N"/>
    <property type="match status" value="1"/>
</dbReference>
<comment type="similarity">
    <text evidence="1">Belongs to the Orn/Lys/Arg decarboxylase class-I family.</text>
</comment>
<feature type="modified residue" description="N6-(pyridoxal phosphate)lysine" evidence="5">
    <location>
        <position position="403"/>
    </location>
</feature>
<dbReference type="InterPro" id="IPR011193">
    <property type="entry name" value="Orn/lys/arg_de-COase"/>
</dbReference>
<reference evidence="7 8" key="1">
    <citation type="journal article" date="2008" name="PLoS Genet.">
        <title>Complete genome sequence of the complex carbohydrate-degrading marine bacterium, Saccharophagus degradans strain 2-40 T.</title>
        <authorList>
            <person name="Weiner R.M."/>
            <person name="Taylor L.E.II."/>
            <person name="Henrissat B."/>
            <person name="Hauser L."/>
            <person name="Land M."/>
            <person name="Coutinho P.M."/>
            <person name="Rancurel C."/>
            <person name="Saunders E.H."/>
            <person name="Longmire A.G."/>
            <person name="Zhang H."/>
            <person name="Bayer E.A."/>
            <person name="Gilbert H.J."/>
            <person name="Larimer F."/>
            <person name="Zhulin I.B."/>
            <person name="Ekborg N.A."/>
            <person name="Lamed R."/>
            <person name="Richardson P.M."/>
            <person name="Borovok I."/>
            <person name="Hutcheson S."/>
        </authorList>
    </citation>
    <scope>NUCLEOTIDE SEQUENCE [LARGE SCALE GENOMIC DNA]</scope>
    <source>
        <strain evidence="8">2-40 / ATCC 43961 / DSM 17024</strain>
    </source>
</reference>
<dbReference type="InterPro" id="IPR005308">
    <property type="entry name" value="OKR_de-COase_N"/>
</dbReference>
<dbReference type="GO" id="GO:0030170">
    <property type="term" value="F:pyridoxal phosphate binding"/>
    <property type="evidence" value="ECO:0007669"/>
    <property type="project" value="TreeGrafter"/>
</dbReference>
<dbReference type="InterPro" id="IPR015424">
    <property type="entry name" value="PyrdxlP-dep_Trfase"/>
</dbReference>
<dbReference type="GO" id="GO:0005829">
    <property type="term" value="C:cytosol"/>
    <property type="evidence" value="ECO:0007669"/>
    <property type="project" value="TreeGrafter"/>
</dbReference>
<dbReference type="EMBL" id="CP000282">
    <property type="protein sequence ID" value="ABD82224.1"/>
    <property type="molecule type" value="Genomic_DNA"/>
</dbReference>
<dbReference type="PANTHER" id="PTHR45229">
    <property type="entry name" value="CONSTITUTIVE ORNITHINE DECARBOXYLASE"/>
    <property type="match status" value="1"/>
</dbReference>
<evidence type="ECO:0000256" key="2">
    <source>
        <dbReference type="ARBA" id="ARBA00022793"/>
    </source>
</evidence>
<feature type="domain" description="Orn/Lys/Arg decarboxylases family 1 pyridoxal-P attachment site" evidence="6">
    <location>
        <begin position="398"/>
        <end position="412"/>
    </location>
</feature>
<dbReference type="Gene3D" id="3.90.1150.10">
    <property type="entry name" value="Aspartate Aminotransferase, domain 1"/>
    <property type="match status" value="1"/>
</dbReference>
<dbReference type="Gene3D" id="3.90.100.10">
    <property type="entry name" value="Orn/Lys/Arg decarboxylase, C-terminal domain"/>
    <property type="match status" value="1"/>
</dbReference>
<dbReference type="Pfam" id="PF03711">
    <property type="entry name" value="OKR_DC_1_C"/>
    <property type="match status" value="1"/>
</dbReference>
<dbReference type="InterPro" id="IPR000310">
    <property type="entry name" value="Orn/Lys/Arg_deCO2ase_major_dom"/>
</dbReference>
<keyword evidence="4 7" id="KW-0456">Lyase</keyword>
<evidence type="ECO:0000256" key="5">
    <source>
        <dbReference type="PIRSR" id="PIRSR009393-1"/>
    </source>
</evidence>
<keyword evidence="8" id="KW-1185">Reference proteome</keyword>
<dbReference type="PROSITE" id="PS00703">
    <property type="entry name" value="OKR_DC_1"/>
    <property type="match status" value="1"/>
</dbReference>
<dbReference type="AlphaFoldDB" id="Q21GF5"/>
<keyword evidence="2" id="KW-0210">Decarboxylase</keyword>
<gene>
    <name evidence="7" type="ordered locus">Sde_2967</name>
</gene>
<dbReference type="SUPFAM" id="SSF53383">
    <property type="entry name" value="PLP-dependent transferases"/>
    <property type="match status" value="1"/>
</dbReference>
<evidence type="ECO:0000256" key="1">
    <source>
        <dbReference type="ARBA" id="ARBA00010671"/>
    </source>
</evidence>
<dbReference type="KEGG" id="sde:Sde_2967"/>
<dbReference type="InterPro" id="IPR015422">
    <property type="entry name" value="PyrdxlP-dep_Trfase_small"/>
</dbReference>
<accession>Q21GF5</accession>
<keyword evidence="3 5" id="KW-0663">Pyridoxal phosphate</keyword>
<dbReference type="InterPro" id="IPR036633">
    <property type="entry name" value="Prn/Lys/Arg_de-COase_C_sf"/>
</dbReference>
<dbReference type="InterPro" id="IPR015421">
    <property type="entry name" value="PyrdxlP-dep_Trfase_major"/>
</dbReference>
<dbReference type="PIRSF" id="PIRSF009393">
    <property type="entry name" value="Orn_decarb"/>
    <property type="match status" value="1"/>
</dbReference>
<protein>
    <submittedName>
        <fullName evidence="7">Ornithine decarboxylase</fullName>
        <ecNumber evidence="7">4.1.1.17</ecNumber>
    </submittedName>
</protein>
<evidence type="ECO:0000256" key="3">
    <source>
        <dbReference type="ARBA" id="ARBA00022898"/>
    </source>
</evidence>
<organism evidence="7 8">
    <name type="scientific">Saccharophagus degradans (strain 2-40 / ATCC 43961 / DSM 17024)</name>
    <dbReference type="NCBI Taxonomy" id="203122"/>
    <lineage>
        <taxon>Bacteria</taxon>
        <taxon>Pseudomonadati</taxon>
        <taxon>Pseudomonadota</taxon>
        <taxon>Gammaproteobacteria</taxon>
        <taxon>Cellvibrionales</taxon>
        <taxon>Cellvibrionaceae</taxon>
        <taxon>Saccharophagus</taxon>
    </lineage>
</organism>
<name>Q21GF5_SACD2</name>
<dbReference type="FunFam" id="3.40.640.10:FF:000008">
    <property type="entry name" value="Lysine decarboxylase, inducible"/>
    <property type="match status" value="1"/>
</dbReference>
<dbReference type="Gene3D" id="3.40.640.10">
    <property type="entry name" value="Type I PLP-dependent aspartate aminotransferase-like (Major domain)"/>
    <property type="match status" value="1"/>
</dbReference>
<proteinExistence type="inferred from homology"/>
<evidence type="ECO:0000313" key="8">
    <source>
        <dbReference type="Proteomes" id="UP000001947"/>
    </source>
</evidence>